<comment type="caution">
    <text evidence="1">The sequence shown here is derived from an EMBL/GenBank/DDBJ whole genome shotgun (WGS) entry which is preliminary data.</text>
</comment>
<accession>V2WW70</accession>
<sequence>IWQRLFLFFSVPDPESSRINKLFAPLADEQGPANISSQVFVVITGMKSIRCFASLFEAIQHHCFACYLFESSSLQEDYTHVHL</sequence>
<name>V2WW70_MONRO</name>
<feature type="non-terminal residue" evidence="1">
    <location>
        <position position="1"/>
    </location>
</feature>
<protein>
    <submittedName>
        <fullName evidence="1">Uncharacterized protein</fullName>
    </submittedName>
</protein>
<dbReference type="HOGENOM" id="CLU_2549214_0_0_1"/>
<reference evidence="1 2" key="1">
    <citation type="journal article" date="2014" name="BMC Genomics">
        <title>Genome and secretome analysis of the hemibiotrophic fungal pathogen, Moniliophthora roreri, which causes frosty pod rot disease of cacao: mechanisms of the biotrophic and necrotrophic phases.</title>
        <authorList>
            <person name="Meinhardt L.W."/>
            <person name="Costa G.G.L."/>
            <person name="Thomazella D.P.T."/>
            <person name="Teixeira P.J.P.L."/>
            <person name="Carazzolle M.F."/>
            <person name="Schuster S.C."/>
            <person name="Carlson J.E."/>
            <person name="Guiltinan M.J."/>
            <person name="Mieczkowski P."/>
            <person name="Farmer A."/>
            <person name="Ramaraj T."/>
            <person name="Crozier J."/>
            <person name="Davis R.E."/>
            <person name="Shao J."/>
            <person name="Melnick R.L."/>
            <person name="Pereira G.A.G."/>
            <person name="Bailey B.A."/>
        </authorList>
    </citation>
    <scope>NUCLEOTIDE SEQUENCE [LARGE SCALE GENOMIC DNA]</scope>
    <source>
        <strain evidence="1 2">MCA 2997</strain>
    </source>
</reference>
<dbReference type="Proteomes" id="UP000017559">
    <property type="component" value="Unassembled WGS sequence"/>
</dbReference>
<evidence type="ECO:0000313" key="1">
    <source>
        <dbReference type="EMBL" id="ESK85832.1"/>
    </source>
</evidence>
<evidence type="ECO:0000313" key="2">
    <source>
        <dbReference type="Proteomes" id="UP000017559"/>
    </source>
</evidence>
<dbReference type="AlphaFoldDB" id="V2WW70"/>
<gene>
    <name evidence="1" type="ORF">Moror_2382</name>
</gene>
<keyword evidence="2" id="KW-1185">Reference proteome</keyword>
<proteinExistence type="predicted"/>
<dbReference type="KEGG" id="mrr:Moror_2382"/>
<organism evidence="1 2">
    <name type="scientific">Moniliophthora roreri (strain MCA 2997)</name>
    <name type="common">Cocoa frosty pod rot fungus</name>
    <name type="synonym">Crinipellis roreri</name>
    <dbReference type="NCBI Taxonomy" id="1381753"/>
    <lineage>
        <taxon>Eukaryota</taxon>
        <taxon>Fungi</taxon>
        <taxon>Dikarya</taxon>
        <taxon>Basidiomycota</taxon>
        <taxon>Agaricomycotina</taxon>
        <taxon>Agaricomycetes</taxon>
        <taxon>Agaricomycetidae</taxon>
        <taxon>Agaricales</taxon>
        <taxon>Marasmiineae</taxon>
        <taxon>Marasmiaceae</taxon>
        <taxon>Moniliophthora</taxon>
    </lineage>
</organism>
<dbReference type="EMBL" id="AWSO01001011">
    <property type="protein sequence ID" value="ESK85832.1"/>
    <property type="molecule type" value="Genomic_DNA"/>
</dbReference>